<evidence type="ECO:0000313" key="1">
    <source>
        <dbReference type="EMBL" id="GGB01389.1"/>
    </source>
</evidence>
<comment type="caution">
    <text evidence="1">The sequence shown here is derived from an EMBL/GenBank/DDBJ whole genome shotgun (WGS) entry which is preliminary data.</text>
</comment>
<dbReference type="EMBL" id="BMJC01000002">
    <property type="protein sequence ID" value="GGB01389.1"/>
    <property type="molecule type" value="Genomic_DNA"/>
</dbReference>
<dbReference type="RefSeq" id="WP_188932159.1">
    <property type="nucleotide sequence ID" value="NZ_BMJC01000002.1"/>
</dbReference>
<reference evidence="1" key="1">
    <citation type="journal article" date="2014" name="Int. J. Syst. Evol. Microbiol.">
        <title>Complete genome sequence of Corynebacterium casei LMG S-19264T (=DSM 44701T), isolated from a smear-ripened cheese.</title>
        <authorList>
            <consortium name="US DOE Joint Genome Institute (JGI-PGF)"/>
            <person name="Walter F."/>
            <person name="Albersmeier A."/>
            <person name="Kalinowski J."/>
            <person name="Ruckert C."/>
        </authorList>
    </citation>
    <scope>NUCLEOTIDE SEQUENCE</scope>
    <source>
        <strain evidence="1">CGMCC 1.15448</strain>
    </source>
</reference>
<dbReference type="Proteomes" id="UP000607559">
    <property type="component" value="Unassembled WGS sequence"/>
</dbReference>
<reference evidence="1" key="2">
    <citation type="submission" date="2020-09" db="EMBL/GenBank/DDBJ databases">
        <authorList>
            <person name="Sun Q."/>
            <person name="Zhou Y."/>
        </authorList>
    </citation>
    <scope>NUCLEOTIDE SEQUENCE</scope>
    <source>
        <strain evidence="1">CGMCC 1.15448</strain>
    </source>
</reference>
<name>A0A8J2UDM3_9BACT</name>
<evidence type="ECO:0000313" key="2">
    <source>
        <dbReference type="Proteomes" id="UP000607559"/>
    </source>
</evidence>
<proteinExistence type="predicted"/>
<accession>A0A8J2UDM3</accession>
<protein>
    <submittedName>
        <fullName evidence="1">Uncharacterized protein</fullName>
    </submittedName>
</protein>
<organism evidence="1 2">
    <name type="scientific">Puia dinghuensis</name>
    <dbReference type="NCBI Taxonomy" id="1792502"/>
    <lineage>
        <taxon>Bacteria</taxon>
        <taxon>Pseudomonadati</taxon>
        <taxon>Bacteroidota</taxon>
        <taxon>Chitinophagia</taxon>
        <taxon>Chitinophagales</taxon>
        <taxon>Chitinophagaceae</taxon>
        <taxon>Puia</taxon>
    </lineage>
</organism>
<keyword evidence="2" id="KW-1185">Reference proteome</keyword>
<sequence length="83" mass="9582">MSLAELHNKLQELEIPENTYYLNGIYGSPDDNDKIALAIRKGKFFVEYEVYFKEKGEKQSTKTFVTEDDACQYIYRQLSSGAS</sequence>
<dbReference type="AlphaFoldDB" id="A0A8J2UDM3"/>
<gene>
    <name evidence="1" type="ORF">GCM10011511_25890</name>
</gene>